<protein>
    <submittedName>
        <fullName evidence="1">Uncharacterized protein</fullName>
    </submittedName>
</protein>
<evidence type="ECO:0000313" key="2">
    <source>
        <dbReference type="Proteomes" id="UP000772434"/>
    </source>
</evidence>
<dbReference type="OrthoDB" id="3007625at2759"/>
<accession>A0A9P5PVP6</accession>
<evidence type="ECO:0000313" key="1">
    <source>
        <dbReference type="EMBL" id="KAF9073334.1"/>
    </source>
</evidence>
<comment type="caution">
    <text evidence="1">The sequence shown here is derived from an EMBL/GenBank/DDBJ whole genome shotgun (WGS) entry which is preliminary data.</text>
</comment>
<organism evidence="1 2">
    <name type="scientific">Rhodocollybia butyracea</name>
    <dbReference type="NCBI Taxonomy" id="206335"/>
    <lineage>
        <taxon>Eukaryota</taxon>
        <taxon>Fungi</taxon>
        <taxon>Dikarya</taxon>
        <taxon>Basidiomycota</taxon>
        <taxon>Agaricomycotina</taxon>
        <taxon>Agaricomycetes</taxon>
        <taxon>Agaricomycetidae</taxon>
        <taxon>Agaricales</taxon>
        <taxon>Marasmiineae</taxon>
        <taxon>Omphalotaceae</taxon>
        <taxon>Rhodocollybia</taxon>
    </lineage>
</organism>
<reference evidence="1" key="1">
    <citation type="submission" date="2020-11" db="EMBL/GenBank/DDBJ databases">
        <authorList>
            <consortium name="DOE Joint Genome Institute"/>
            <person name="Ahrendt S."/>
            <person name="Riley R."/>
            <person name="Andreopoulos W."/>
            <person name="Labutti K."/>
            <person name="Pangilinan J."/>
            <person name="Ruiz-Duenas F.J."/>
            <person name="Barrasa J.M."/>
            <person name="Sanchez-Garcia M."/>
            <person name="Camarero S."/>
            <person name="Miyauchi S."/>
            <person name="Serrano A."/>
            <person name="Linde D."/>
            <person name="Babiker R."/>
            <person name="Drula E."/>
            <person name="Ayuso-Fernandez I."/>
            <person name="Pacheco R."/>
            <person name="Padilla G."/>
            <person name="Ferreira P."/>
            <person name="Barriuso J."/>
            <person name="Kellner H."/>
            <person name="Castanera R."/>
            <person name="Alfaro M."/>
            <person name="Ramirez L."/>
            <person name="Pisabarro A.G."/>
            <person name="Kuo A."/>
            <person name="Tritt A."/>
            <person name="Lipzen A."/>
            <person name="He G."/>
            <person name="Yan M."/>
            <person name="Ng V."/>
            <person name="Cullen D."/>
            <person name="Martin F."/>
            <person name="Rosso M.-N."/>
            <person name="Henrissat B."/>
            <person name="Hibbett D."/>
            <person name="Martinez A.T."/>
            <person name="Grigoriev I.V."/>
        </authorList>
    </citation>
    <scope>NUCLEOTIDE SEQUENCE</scope>
    <source>
        <strain evidence="1">AH 40177</strain>
    </source>
</reference>
<name>A0A9P5PVP6_9AGAR</name>
<sequence>MSAIFTNGQTLTVTTRGPGNLSLCSYQSNGGITNHVGATNTANEGVTRFVISHSYTFERFAFYWDGEGEAVYNIGTALANGPVGRSWAEASGVSWGATTVGTVDATGPVSSAVVRNGAATCFVIPPVV</sequence>
<proteinExistence type="predicted"/>
<gene>
    <name evidence="1" type="ORF">BDP27DRAFT_298035</name>
</gene>
<dbReference type="Proteomes" id="UP000772434">
    <property type="component" value="Unassembled WGS sequence"/>
</dbReference>
<keyword evidence="2" id="KW-1185">Reference proteome</keyword>
<dbReference type="EMBL" id="JADNRY010000018">
    <property type="protein sequence ID" value="KAF9073334.1"/>
    <property type="molecule type" value="Genomic_DNA"/>
</dbReference>
<dbReference type="AlphaFoldDB" id="A0A9P5PVP6"/>